<protein>
    <submittedName>
        <fullName evidence="1">Uncharacterized protein</fullName>
    </submittedName>
</protein>
<dbReference type="Proteomes" id="UP000012166">
    <property type="component" value="Unassembled WGS sequence"/>
</dbReference>
<evidence type="ECO:0000313" key="1">
    <source>
        <dbReference type="EMBL" id="EMN15629.1"/>
    </source>
</evidence>
<organism evidence="1 2">
    <name type="scientific">Leptospira borgpetersenii str. Brem 328</name>
    <dbReference type="NCBI Taxonomy" id="1049780"/>
    <lineage>
        <taxon>Bacteria</taxon>
        <taxon>Pseudomonadati</taxon>
        <taxon>Spirochaetota</taxon>
        <taxon>Spirochaetia</taxon>
        <taxon>Leptospirales</taxon>
        <taxon>Leptospiraceae</taxon>
        <taxon>Leptospira</taxon>
    </lineage>
</organism>
<dbReference type="EMBL" id="AHMS02000045">
    <property type="protein sequence ID" value="EMN15629.1"/>
    <property type="molecule type" value="Genomic_DNA"/>
</dbReference>
<dbReference type="AlphaFoldDB" id="A0ABC9SD49"/>
<proteinExistence type="predicted"/>
<evidence type="ECO:0000313" key="2">
    <source>
        <dbReference type="Proteomes" id="UP000012166"/>
    </source>
</evidence>
<gene>
    <name evidence="1" type="ORF">LEP1GSC056_4092</name>
</gene>
<reference evidence="1 2" key="1">
    <citation type="submission" date="2013-01" db="EMBL/GenBank/DDBJ databases">
        <authorList>
            <person name="Harkins D.M."/>
            <person name="Durkin A.S."/>
            <person name="Brinkac L.M."/>
            <person name="Haft D.H."/>
            <person name="Selengut J.D."/>
            <person name="Sanka R."/>
            <person name="DePew J."/>
            <person name="Purushe J."/>
            <person name="Hartskeerl R.A."/>
            <person name="Ahmed A."/>
            <person name="van der Linden H."/>
            <person name="Goris M.G.A."/>
            <person name="Vinetz J.M."/>
            <person name="Sutton G.G."/>
            <person name="Nierman W.C."/>
            <person name="Fouts D.E."/>
        </authorList>
    </citation>
    <scope>NUCLEOTIDE SEQUENCE [LARGE SCALE GENOMIC DNA]</scope>
    <source>
        <strain evidence="1 2">Brem 328</strain>
    </source>
</reference>
<sequence length="102" mass="11626">MILYRADNKQKNITLENILTEGLFSKLIYSGDLSYVCKAGLLNAILSYVSPTEKQKFIYDATKNPYQNLEKNIFKRSCKFLKNVGVPTETVTLAVFSRPLKL</sequence>
<name>A0ABC9SD49_LEPBO</name>
<accession>A0ABC9SD49</accession>
<comment type="caution">
    <text evidence="1">The sequence shown here is derived from an EMBL/GenBank/DDBJ whole genome shotgun (WGS) entry which is preliminary data.</text>
</comment>